<feature type="repeat" description="WD" evidence="4">
    <location>
        <begin position="251"/>
        <end position="292"/>
    </location>
</feature>
<dbReference type="AlphaFoldDB" id="A0A0D3IA96"/>
<proteinExistence type="inferred from homology"/>
<dbReference type="PaxDb" id="2903-EOD08181"/>
<dbReference type="InterPro" id="IPR020472">
    <property type="entry name" value="WD40_PAC1"/>
</dbReference>
<dbReference type="eggNOG" id="KOG0315">
    <property type="taxonomic scope" value="Eukaryota"/>
</dbReference>
<dbReference type="InterPro" id="IPR036322">
    <property type="entry name" value="WD40_repeat_dom_sf"/>
</dbReference>
<dbReference type="GO" id="GO:0031929">
    <property type="term" value="P:TOR signaling"/>
    <property type="evidence" value="ECO:0007669"/>
    <property type="project" value="InterPro"/>
</dbReference>
<dbReference type="EnsemblProtists" id="EOD08181">
    <property type="protein sequence ID" value="EOD08181"/>
    <property type="gene ID" value="EMIHUDRAFT_68302"/>
</dbReference>
<comment type="similarity">
    <text evidence="1">Belongs to the WD repeat LST8 family.</text>
</comment>
<sequence>MSDSGQSVLLATAGYDHTIRFWEAPTGVCYKTLQHPDSQVNQLQITADRQRIAAAGNPSLRLFEINSGPPSALTTYDGHTSNVTAVGFEADGKWMYTASEDGTLKLWDLRAAGCQREYESGSPINSVALHPNQVEIVRLPAGNIRVWDLAQNACSAELVPDGDKSIQSLSIARDASTLAAANVRGSPRHAEVGGAVPSRLRIEPLQKLQAHASYVIRCIISPDCRRLATTSADHTTKVWDMANNFSCEETLSGHQRWVWDAVFSADSAYLVTASSDQTARLWDLADGVTLQHYTGHHKAVTSIALHDGPV</sequence>
<dbReference type="PANTHER" id="PTHR19842">
    <property type="entry name" value="G BETA-LIKE PROTEIN GBL"/>
    <property type="match status" value="1"/>
</dbReference>
<dbReference type="SUPFAM" id="SSF50978">
    <property type="entry name" value="WD40 repeat-like"/>
    <property type="match status" value="1"/>
</dbReference>
<evidence type="ECO:0008006" key="7">
    <source>
        <dbReference type="Google" id="ProtNLM"/>
    </source>
</evidence>
<dbReference type="STRING" id="2903.R1DBC5"/>
<reference evidence="6" key="1">
    <citation type="journal article" date="2013" name="Nature">
        <title>Pan genome of the phytoplankton Emiliania underpins its global distribution.</title>
        <authorList>
            <person name="Read B.A."/>
            <person name="Kegel J."/>
            <person name="Klute M.J."/>
            <person name="Kuo A."/>
            <person name="Lefebvre S.C."/>
            <person name="Maumus F."/>
            <person name="Mayer C."/>
            <person name="Miller J."/>
            <person name="Monier A."/>
            <person name="Salamov A."/>
            <person name="Young J."/>
            <person name="Aguilar M."/>
            <person name="Claverie J.M."/>
            <person name="Frickenhaus S."/>
            <person name="Gonzalez K."/>
            <person name="Herman E.K."/>
            <person name="Lin Y.C."/>
            <person name="Napier J."/>
            <person name="Ogata H."/>
            <person name="Sarno A.F."/>
            <person name="Shmutz J."/>
            <person name="Schroeder D."/>
            <person name="de Vargas C."/>
            <person name="Verret F."/>
            <person name="von Dassow P."/>
            <person name="Valentin K."/>
            <person name="Van de Peer Y."/>
            <person name="Wheeler G."/>
            <person name="Dacks J.B."/>
            <person name="Delwiche C.F."/>
            <person name="Dyhrman S.T."/>
            <person name="Glockner G."/>
            <person name="John U."/>
            <person name="Richards T."/>
            <person name="Worden A.Z."/>
            <person name="Zhang X."/>
            <person name="Grigoriev I.V."/>
            <person name="Allen A.E."/>
            <person name="Bidle K."/>
            <person name="Borodovsky M."/>
            <person name="Bowler C."/>
            <person name="Brownlee C."/>
            <person name="Cock J.M."/>
            <person name="Elias M."/>
            <person name="Gladyshev V.N."/>
            <person name="Groth M."/>
            <person name="Guda C."/>
            <person name="Hadaegh A."/>
            <person name="Iglesias-Rodriguez M.D."/>
            <person name="Jenkins J."/>
            <person name="Jones B.M."/>
            <person name="Lawson T."/>
            <person name="Leese F."/>
            <person name="Lindquist E."/>
            <person name="Lobanov A."/>
            <person name="Lomsadze A."/>
            <person name="Malik S.B."/>
            <person name="Marsh M.E."/>
            <person name="Mackinder L."/>
            <person name="Mock T."/>
            <person name="Mueller-Roeber B."/>
            <person name="Pagarete A."/>
            <person name="Parker M."/>
            <person name="Probert I."/>
            <person name="Quesneville H."/>
            <person name="Raines C."/>
            <person name="Rensing S.A."/>
            <person name="Riano-Pachon D.M."/>
            <person name="Richier S."/>
            <person name="Rokitta S."/>
            <person name="Shiraiwa Y."/>
            <person name="Soanes D.M."/>
            <person name="van der Giezen M."/>
            <person name="Wahlund T.M."/>
            <person name="Williams B."/>
            <person name="Wilson W."/>
            <person name="Wolfe G."/>
            <person name="Wurch L.L."/>
        </authorList>
    </citation>
    <scope>NUCLEOTIDE SEQUENCE</scope>
</reference>
<protein>
    <recommendedName>
        <fullName evidence="7">Target of rapamycin complex subunit LST8</fullName>
    </recommendedName>
</protein>
<dbReference type="GO" id="GO:0032956">
    <property type="term" value="P:regulation of actin cytoskeleton organization"/>
    <property type="evidence" value="ECO:0007669"/>
    <property type="project" value="TreeGrafter"/>
</dbReference>
<dbReference type="InterPro" id="IPR037588">
    <property type="entry name" value="MLST8"/>
</dbReference>
<keyword evidence="3" id="KW-0677">Repeat</keyword>
<dbReference type="InterPro" id="IPR015943">
    <property type="entry name" value="WD40/YVTN_repeat-like_dom_sf"/>
</dbReference>
<evidence type="ECO:0000256" key="1">
    <source>
        <dbReference type="ARBA" id="ARBA00009890"/>
    </source>
</evidence>
<dbReference type="HOGENOM" id="CLU_000288_57_5_1"/>
<dbReference type="InterPro" id="IPR019775">
    <property type="entry name" value="WD40_repeat_CS"/>
</dbReference>
<reference evidence="5" key="2">
    <citation type="submission" date="2024-10" db="UniProtKB">
        <authorList>
            <consortium name="EnsemblProtists"/>
        </authorList>
    </citation>
    <scope>IDENTIFICATION</scope>
</reference>
<feature type="repeat" description="WD" evidence="4">
    <location>
        <begin position="1"/>
        <end position="32"/>
    </location>
</feature>
<dbReference type="Proteomes" id="UP000013827">
    <property type="component" value="Unassembled WGS sequence"/>
</dbReference>
<evidence type="ECO:0000256" key="4">
    <source>
        <dbReference type="PROSITE-ProRule" id="PRU00221"/>
    </source>
</evidence>
<organism evidence="5 6">
    <name type="scientific">Emiliania huxleyi (strain CCMP1516)</name>
    <dbReference type="NCBI Taxonomy" id="280463"/>
    <lineage>
        <taxon>Eukaryota</taxon>
        <taxon>Haptista</taxon>
        <taxon>Haptophyta</taxon>
        <taxon>Prymnesiophyceae</taxon>
        <taxon>Isochrysidales</taxon>
        <taxon>Noelaerhabdaceae</taxon>
        <taxon>Emiliania</taxon>
    </lineage>
</organism>
<evidence type="ECO:0000256" key="3">
    <source>
        <dbReference type="ARBA" id="ARBA00022737"/>
    </source>
</evidence>
<keyword evidence="6" id="KW-1185">Reference proteome</keyword>
<dbReference type="PRINTS" id="PR00320">
    <property type="entry name" value="GPROTEINBRPT"/>
</dbReference>
<dbReference type="PROSITE" id="PS50082">
    <property type="entry name" value="WD_REPEATS_2"/>
    <property type="match status" value="4"/>
</dbReference>
<evidence type="ECO:0000313" key="6">
    <source>
        <dbReference type="Proteomes" id="UP000013827"/>
    </source>
</evidence>
<dbReference type="RefSeq" id="XP_005760610.1">
    <property type="nucleotide sequence ID" value="XM_005760553.1"/>
</dbReference>
<dbReference type="PROSITE" id="PS00678">
    <property type="entry name" value="WD_REPEATS_1"/>
    <property type="match status" value="3"/>
</dbReference>
<dbReference type="InterPro" id="IPR001680">
    <property type="entry name" value="WD40_rpt"/>
</dbReference>
<accession>A0A0D3IA96</accession>
<feature type="repeat" description="WD" evidence="4">
    <location>
        <begin position="76"/>
        <end position="117"/>
    </location>
</feature>
<dbReference type="Pfam" id="PF00400">
    <property type="entry name" value="WD40"/>
    <property type="match status" value="3"/>
</dbReference>
<name>A0A0D3IA96_EMIH1</name>
<dbReference type="CDD" id="cd00200">
    <property type="entry name" value="WD40"/>
    <property type="match status" value="1"/>
</dbReference>
<dbReference type="GeneID" id="17254325"/>
<dbReference type="PANTHER" id="PTHR19842:SF0">
    <property type="entry name" value="TARGET OF RAPAMYCIN COMPLEX SUBUNIT LST8"/>
    <property type="match status" value="1"/>
</dbReference>
<evidence type="ECO:0000313" key="5">
    <source>
        <dbReference type="EnsemblProtists" id="EOD08181"/>
    </source>
</evidence>
<keyword evidence="2 4" id="KW-0853">WD repeat</keyword>
<dbReference type="GO" id="GO:0031932">
    <property type="term" value="C:TORC2 complex"/>
    <property type="evidence" value="ECO:0007669"/>
    <property type="project" value="InterPro"/>
</dbReference>
<dbReference type="Gene3D" id="2.130.10.10">
    <property type="entry name" value="YVTN repeat-like/Quinoprotein amine dehydrogenase"/>
    <property type="match status" value="1"/>
</dbReference>
<evidence type="ECO:0000256" key="2">
    <source>
        <dbReference type="ARBA" id="ARBA00022574"/>
    </source>
</evidence>
<dbReference type="OMA" id="AYNGHSH"/>
<dbReference type="GO" id="GO:0031931">
    <property type="term" value="C:TORC1 complex"/>
    <property type="evidence" value="ECO:0007669"/>
    <property type="project" value="InterPro"/>
</dbReference>
<dbReference type="SMART" id="SM00320">
    <property type="entry name" value="WD40"/>
    <property type="match status" value="5"/>
</dbReference>
<dbReference type="PROSITE" id="PS50294">
    <property type="entry name" value="WD_REPEATS_REGION"/>
    <property type="match status" value="3"/>
</dbReference>
<dbReference type="KEGG" id="ehx:EMIHUDRAFT_68302"/>
<feature type="repeat" description="WD" evidence="4">
    <location>
        <begin position="208"/>
        <end position="241"/>
    </location>
</feature>